<feature type="compositionally biased region" description="Pro residues" evidence="1">
    <location>
        <begin position="41"/>
        <end position="51"/>
    </location>
</feature>
<dbReference type="AlphaFoldDB" id="A0A518ITS4"/>
<proteinExistence type="predicted"/>
<evidence type="ECO:0000256" key="1">
    <source>
        <dbReference type="SAM" id="MobiDB-lite"/>
    </source>
</evidence>
<feature type="region of interest" description="Disordered" evidence="1">
    <location>
        <begin position="1"/>
        <end position="51"/>
    </location>
</feature>
<dbReference type="Proteomes" id="UP000316770">
    <property type="component" value="Chromosome"/>
</dbReference>
<evidence type="ECO:0000313" key="2">
    <source>
        <dbReference type="EMBL" id="QDV56489.1"/>
    </source>
</evidence>
<sequence length="51" mass="5089">MTKNNEGAKPGTGKSGGSTNNTGGRVNAGYKGPTNVAKPTNLPPPPPKKKA</sequence>
<organism evidence="2 3">
    <name type="scientific">Rosistilla oblonga</name>
    <dbReference type="NCBI Taxonomy" id="2527990"/>
    <lineage>
        <taxon>Bacteria</taxon>
        <taxon>Pseudomonadati</taxon>
        <taxon>Planctomycetota</taxon>
        <taxon>Planctomycetia</taxon>
        <taxon>Pirellulales</taxon>
        <taxon>Pirellulaceae</taxon>
        <taxon>Rosistilla</taxon>
    </lineage>
</organism>
<evidence type="ECO:0000313" key="3">
    <source>
        <dbReference type="Proteomes" id="UP000316770"/>
    </source>
</evidence>
<gene>
    <name evidence="2" type="ORF">Mal33_24800</name>
</gene>
<reference evidence="2 3" key="1">
    <citation type="submission" date="2019-02" db="EMBL/GenBank/DDBJ databases">
        <title>Deep-cultivation of Planctomycetes and their phenomic and genomic characterization uncovers novel biology.</title>
        <authorList>
            <person name="Wiegand S."/>
            <person name="Jogler M."/>
            <person name="Boedeker C."/>
            <person name="Pinto D."/>
            <person name="Vollmers J."/>
            <person name="Rivas-Marin E."/>
            <person name="Kohn T."/>
            <person name="Peeters S.H."/>
            <person name="Heuer A."/>
            <person name="Rast P."/>
            <person name="Oberbeckmann S."/>
            <person name="Bunk B."/>
            <person name="Jeske O."/>
            <person name="Meyerdierks A."/>
            <person name="Storesund J.E."/>
            <person name="Kallscheuer N."/>
            <person name="Luecker S."/>
            <person name="Lage O.M."/>
            <person name="Pohl T."/>
            <person name="Merkel B.J."/>
            <person name="Hornburger P."/>
            <person name="Mueller R.-W."/>
            <person name="Bruemmer F."/>
            <person name="Labrenz M."/>
            <person name="Spormann A.M."/>
            <person name="Op den Camp H."/>
            <person name="Overmann J."/>
            <person name="Amann R."/>
            <person name="Jetten M.S.M."/>
            <person name="Mascher T."/>
            <person name="Medema M.H."/>
            <person name="Devos D.P."/>
            <person name="Kaster A.-K."/>
            <person name="Ovreas L."/>
            <person name="Rohde M."/>
            <person name="Galperin M.Y."/>
            <person name="Jogler C."/>
        </authorList>
    </citation>
    <scope>NUCLEOTIDE SEQUENCE [LARGE SCALE GENOMIC DNA]</scope>
    <source>
        <strain evidence="2 3">Mal33</strain>
    </source>
</reference>
<accession>A0A518ITS4</accession>
<protein>
    <submittedName>
        <fullName evidence="2">Uncharacterized protein</fullName>
    </submittedName>
</protein>
<keyword evidence="3" id="KW-1185">Reference proteome</keyword>
<name>A0A518ITS4_9BACT</name>
<dbReference type="EMBL" id="CP036318">
    <property type="protein sequence ID" value="QDV56489.1"/>
    <property type="molecule type" value="Genomic_DNA"/>
</dbReference>